<evidence type="ECO:0000256" key="1">
    <source>
        <dbReference type="ARBA" id="ARBA00001971"/>
    </source>
</evidence>
<comment type="catalytic activity">
    <reaction evidence="15 16">
        <text>2 oxidized [cytochrome P450] + NADPH = 2 reduced [cytochrome P450] + NADP(+) + H(+)</text>
        <dbReference type="Rhea" id="RHEA:24040"/>
        <dbReference type="Rhea" id="RHEA-COMP:14627"/>
        <dbReference type="Rhea" id="RHEA-COMP:14628"/>
        <dbReference type="ChEBI" id="CHEBI:15378"/>
        <dbReference type="ChEBI" id="CHEBI:55376"/>
        <dbReference type="ChEBI" id="CHEBI:57783"/>
        <dbReference type="ChEBI" id="CHEBI:58349"/>
        <dbReference type="ChEBI" id="CHEBI:60344"/>
        <dbReference type="EC" id="1.6.2.4"/>
    </reaction>
</comment>
<evidence type="ECO:0000256" key="11">
    <source>
        <dbReference type="ARBA" id="ARBA00023002"/>
    </source>
</evidence>
<dbReference type="Pfam" id="PF00258">
    <property type="entry name" value="Flavodoxin_1"/>
    <property type="match status" value="1"/>
</dbReference>
<dbReference type="PROSITE" id="PS50902">
    <property type="entry name" value="FLAVODOXIN_LIKE"/>
    <property type="match status" value="1"/>
</dbReference>
<dbReference type="Gene3D" id="1.10.630.10">
    <property type="entry name" value="Cytochrome P450"/>
    <property type="match status" value="1"/>
</dbReference>
<dbReference type="EC" id="1.14.14.1" evidence="16"/>
<keyword evidence="4 16" id="KW-0349">Heme</keyword>
<evidence type="ECO:0000313" key="20">
    <source>
        <dbReference type="EMBL" id="BBM05078.1"/>
    </source>
</evidence>
<dbReference type="Pfam" id="PF00067">
    <property type="entry name" value="p450"/>
    <property type="match status" value="1"/>
</dbReference>
<dbReference type="FunFam" id="1.10.630.10:FF:000040">
    <property type="entry name" value="Bifunctional cytochrome P450/NADPH--P450 reductase"/>
    <property type="match status" value="1"/>
</dbReference>
<keyword evidence="5 16" id="KW-0285">Flavoprotein</keyword>
<comment type="similarity">
    <text evidence="2 16">In the N-terminal section; belongs to the cytochrome P450 family.</text>
</comment>
<evidence type="ECO:0000256" key="10">
    <source>
        <dbReference type="ARBA" id="ARBA00022982"/>
    </source>
</evidence>
<dbReference type="PANTHER" id="PTHR19384:SF127">
    <property type="entry name" value="BIFUNCTIONAL CYTOCHROME P450_NADPH--P450 REDUCTASE"/>
    <property type="match status" value="1"/>
</dbReference>
<accession>A0A679DLX1</accession>
<keyword evidence="9 16" id="KW-0521">NADP</keyword>
<dbReference type="SUPFAM" id="SSF52343">
    <property type="entry name" value="Ferredoxin reductase-like, C-terminal NADP-linked domain"/>
    <property type="match status" value="1"/>
</dbReference>
<dbReference type="InterPro" id="IPR023206">
    <property type="entry name" value="Bifunctional_P450_P450_red"/>
</dbReference>
<dbReference type="Gene3D" id="3.40.50.80">
    <property type="entry name" value="Nucleotide-binding domain of ferredoxin-NADP reductase (FNR) module"/>
    <property type="match status" value="1"/>
</dbReference>
<keyword evidence="8 16" id="KW-0274">FAD</keyword>
<dbReference type="PRINTS" id="PR00369">
    <property type="entry name" value="FLAVODOXIN"/>
</dbReference>
<dbReference type="SUPFAM" id="SSF52218">
    <property type="entry name" value="Flavoproteins"/>
    <property type="match status" value="1"/>
</dbReference>
<dbReference type="PROSITE" id="PS00086">
    <property type="entry name" value="CYTOCHROME_P450"/>
    <property type="match status" value="1"/>
</dbReference>
<dbReference type="InterPro" id="IPR003097">
    <property type="entry name" value="CysJ-like_FAD-binding"/>
</dbReference>
<dbReference type="AlphaFoldDB" id="A0A679DLX1"/>
<evidence type="ECO:0000256" key="5">
    <source>
        <dbReference type="ARBA" id="ARBA00022630"/>
    </source>
</evidence>
<dbReference type="EMBL" id="LC492132">
    <property type="protein sequence ID" value="BBM05078.1"/>
    <property type="molecule type" value="Genomic_DNA"/>
</dbReference>
<comment type="cofactor">
    <cofactor evidence="1 16 17">
        <name>heme</name>
        <dbReference type="ChEBI" id="CHEBI:30413"/>
    </cofactor>
</comment>
<evidence type="ECO:0000256" key="13">
    <source>
        <dbReference type="ARBA" id="ARBA00023033"/>
    </source>
</evidence>
<evidence type="ECO:0000259" key="18">
    <source>
        <dbReference type="PROSITE" id="PS50902"/>
    </source>
</evidence>
<dbReference type="SUPFAM" id="SSF48264">
    <property type="entry name" value="Cytochrome P450"/>
    <property type="match status" value="1"/>
</dbReference>
<dbReference type="GO" id="GO:0005829">
    <property type="term" value="C:cytosol"/>
    <property type="evidence" value="ECO:0007669"/>
    <property type="project" value="TreeGrafter"/>
</dbReference>
<keyword evidence="7 16" id="KW-0479">Metal-binding</keyword>
<dbReference type="InterPro" id="IPR029039">
    <property type="entry name" value="Flavoprotein-like_sf"/>
</dbReference>
<dbReference type="FunFam" id="2.40.30.10:FF:000198">
    <property type="entry name" value="Bifunctional cytochrome P450/NADPH--P450 reductase"/>
    <property type="match status" value="1"/>
</dbReference>
<dbReference type="InterPro" id="IPR001128">
    <property type="entry name" value="Cyt_P450"/>
</dbReference>
<dbReference type="PANTHER" id="PTHR19384">
    <property type="entry name" value="NITRIC OXIDE SYNTHASE-RELATED"/>
    <property type="match status" value="1"/>
</dbReference>
<dbReference type="InterPro" id="IPR036396">
    <property type="entry name" value="Cyt_P450_sf"/>
</dbReference>
<evidence type="ECO:0000256" key="17">
    <source>
        <dbReference type="PIRSR" id="PIRSR000209-1"/>
    </source>
</evidence>
<keyword evidence="11 16" id="KW-0560">Oxidoreductase</keyword>
<dbReference type="GO" id="GO:0003958">
    <property type="term" value="F:NADPH-hemoprotein reductase activity"/>
    <property type="evidence" value="ECO:0007669"/>
    <property type="project" value="UniProtKB-UniRule"/>
</dbReference>
<evidence type="ECO:0000256" key="12">
    <source>
        <dbReference type="ARBA" id="ARBA00023004"/>
    </source>
</evidence>
<dbReference type="Gene3D" id="2.40.30.10">
    <property type="entry name" value="Translation factors"/>
    <property type="match status" value="1"/>
</dbReference>
<keyword evidence="3 16" id="KW-0813">Transport</keyword>
<dbReference type="InterPro" id="IPR001433">
    <property type="entry name" value="OxRdtase_FAD/NAD-bd"/>
</dbReference>
<evidence type="ECO:0000256" key="2">
    <source>
        <dbReference type="ARBA" id="ARBA00010018"/>
    </source>
</evidence>
<dbReference type="Pfam" id="PF00667">
    <property type="entry name" value="FAD_binding_1"/>
    <property type="match status" value="1"/>
</dbReference>
<evidence type="ECO:0000256" key="4">
    <source>
        <dbReference type="ARBA" id="ARBA00022617"/>
    </source>
</evidence>
<evidence type="ECO:0000259" key="19">
    <source>
        <dbReference type="PROSITE" id="PS51384"/>
    </source>
</evidence>
<dbReference type="InterPro" id="IPR008254">
    <property type="entry name" value="Flavodoxin/NO_synth"/>
</dbReference>
<evidence type="ECO:0000256" key="16">
    <source>
        <dbReference type="PIRNR" id="PIRNR000209"/>
    </source>
</evidence>
<dbReference type="GO" id="GO:0070330">
    <property type="term" value="F:aromatase activity"/>
    <property type="evidence" value="ECO:0007669"/>
    <property type="project" value="UniProtKB-UniRule"/>
</dbReference>
<dbReference type="GO" id="GO:0020037">
    <property type="term" value="F:heme binding"/>
    <property type="evidence" value="ECO:0007669"/>
    <property type="project" value="UniProtKB-UniRule"/>
</dbReference>
<dbReference type="InterPro" id="IPR001094">
    <property type="entry name" value="Flavdoxin-like"/>
</dbReference>
<keyword evidence="12 16" id="KW-0408">Iron</keyword>
<proteinExistence type="inferred from homology"/>
<dbReference type="Gene3D" id="1.20.990.10">
    <property type="entry name" value="NADPH-cytochrome p450 Reductase, Chain A, domain 3"/>
    <property type="match status" value="1"/>
</dbReference>
<evidence type="ECO:0000256" key="7">
    <source>
        <dbReference type="ARBA" id="ARBA00022723"/>
    </source>
</evidence>
<dbReference type="CDD" id="cd06206">
    <property type="entry name" value="bifunctional_CYPOR"/>
    <property type="match status" value="1"/>
</dbReference>
<dbReference type="InterPro" id="IPR001709">
    <property type="entry name" value="Flavoprot_Pyr_Nucl_cyt_Rdtase"/>
</dbReference>
<dbReference type="Gene3D" id="3.40.50.360">
    <property type="match status" value="1"/>
</dbReference>
<reference evidence="20" key="1">
    <citation type="journal article" date="2019" name="Bioorg. Med. Chem. Lett.">
        <title>Functional expression of a highly-reducing polyketide synthase of Emericella variecolor IFM42010, an asteltoxin-producing strain, resulted in production of two polyenoic beta-ketolactones with opposite stereochemistry.</title>
        <authorList>
            <person name="Hashimoto M."/>
            <person name="Ichijo H."/>
            <person name="Fujiwara K."/>
            <person name="Sugasawa H."/>
            <person name="Abo S."/>
            <person name="Matsudo K."/>
            <person name="Uchiyama N."/>
            <person name="Goda Y."/>
            <person name="Fujii I."/>
        </authorList>
    </citation>
    <scope>NUCLEOTIDE SEQUENCE</scope>
    <source>
        <strain evidence="20">IFM 42010</strain>
    </source>
</reference>
<dbReference type="GO" id="GO:0010181">
    <property type="term" value="F:FMN binding"/>
    <property type="evidence" value="ECO:0007669"/>
    <property type="project" value="UniProtKB-UniRule"/>
</dbReference>
<keyword evidence="13 16" id="KW-0503">Monooxygenase</keyword>
<evidence type="ECO:0000256" key="3">
    <source>
        <dbReference type="ARBA" id="ARBA00022448"/>
    </source>
</evidence>
<comment type="cofactor">
    <cofactor evidence="16">
        <name>FAD</name>
        <dbReference type="ChEBI" id="CHEBI:57692"/>
    </cofactor>
    <cofactor evidence="16">
        <name>FMN</name>
        <dbReference type="ChEBI" id="CHEBI:58210"/>
    </cofactor>
</comment>
<feature type="domain" description="FAD-binding FR-type" evidence="19">
    <location>
        <begin position="678"/>
        <end position="910"/>
    </location>
</feature>
<evidence type="ECO:0000256" key="8">
    <source>
        <dbReference type="ARBA" id="ARBA00022827"/>
    </source>
</evidence>
<comment type="catalytic activity">
    <reaction evidence="14 16">
        <text>an organic molecule + reduced [NADPH--hemoprotein reductase] + O2 = an alcohol + oxidized [NADPH--hemoprotein reductase] + H2O + H(+)</text>
        <dbReference type="Rhea" id="RHEA:17149"/>
        <dbReference type="Rhea" id="RHEA-COMP:11964"/>
        <dbReference type="Rhea" id="RHEA-COMP:11965"/>
        <dbReference type="ChEBI" id="CHEBI:15377"/>
        <dbReference type="ChEBI" id="CHEBI:15378"/>
        <dbReference type="ChEBI" id="CHEBI:15379"/>
        <dbReference type="ChEBI" id="CHEBI:30879"/>
        <dbReference type="ChEBI" id="CHEBI:57618"/>
        <dbReference type="ChEBI" id="CHEBI:58210"/>
        <dbReference type="ChEBI" id="CHEBI:142491"/>
        <dbReference type="EC" id="1.14.14.1"/>
    </reaction>
</comment>
<organism evidence="20">
    <name type="scientific">Emericella variicolor</name>
    <name type="common">Aspergillus stellatus</name>
    <dbReference type="NCBI Taxonomy" id="1549217"/>
    <lineage>
        <taxon>Eukaryota</taxon>
        <taxon>Fungi</taxon>
        <taxon>Dikarya</taxon>
        <taxon>Ascomycota</taxon>
        <taxon>Pezizomycotina</taxon>
        <taxon>Eurotiomycetes</taxon>
        <taxon>Eurotiomycetidae</taxon>
        <taxon>Eurotiales</taxon>
        <taxon>Aspergillaceae</taxon>
        <taxon>Aspergillus</taxon>
        <taxon>Aspergillus subgen. Nidulantes</taxon>
    </lineage>
</organism>
<dbReference type="InterPro" id="IPR017972">
    <property type="entry name" value="Cyt_P450_CS"/>
</dbReference>
<evidence type="ECO:0000256" key="14">
    <source>
        <dbReference type="ARBA" id="ARBA00047827"/>
    </source>
</evidence>
<evidence type="ECO:0000256" key="9">
    <source>
        <dbReference type="ARBA" id="ARBA00022857"/>
    </source>
</evidence>
<name>A0A679DLX1_EMEVA</name>
<dbReference type="Pfam" id="PF00175">
    <property type="entry name" value="NAD_binding_1"/>
    <property type="match status" value="1"/>
</dbReference>
<dbReference type="InterPro" id="IPR017927">
    <property type="entry name" value="FAD-bd_FR_type"/>
</dbReference>
<keyword evidence="10 16" id="KW-0249">Electron transport</keyword>
<dbReference type="PRINTS" id="PR00371">
    <property type="entry name" value="FPNCR"/>
</dbReference>
<dbReference type="InterPro" id="IPR017938">
    <property type="entry name" value="Riboflavin_synthase-like_b-brl"/>
</dbReference>
<dbReference type="GO" id="GO:0050660">
    <property type="term" value="F:flavin adenine dinucleotide binding"/>
    <property type="evidence" value="ECO:0007669"/>
    <property type="project" value="TreeGrafter"/>
</dbReference>
<feature type="domain" description="Flavodoxin-like" evidence="18">
    <location>
        <begin position="503"/>
        <end position="646"/>
    </location>
</feature>
<keyword evidence="6 16" id="KW-0288">FMN</keyword>
<dbReference type="PROSITE" id="PS51384">
    <property type="entry name" value="FAD_FR"/>
    <property type="match status" value="1"/>
</dbReference>
<evidence type="ECO:0000256" key="15">
    <source>
        <dbReference type="ARBA" id="ARBA00049342"/>
    </source>
</evidence>
<dbReference type="EC" id="1.6.2.4" evidence="16"/>
<dbReference type="InterPro" id="IPR023173">
    <property type="entry name" value="NADPH_Cyt_P450_Rdtase_alpha"/>
</dbReference>
<evidence type="ECO:0000256" key="6">
    <source>
        <dbReference type="ARBA" id="ARBA00022643"/>
    </source>
</evidence>
<dbReference type="PIRSF" id="PIRSF000209">
    <property type="entry name" value="Bifunctional_P450_P450R"/>
    <property type="match status" value="1"/>
</dbReference>
<dbReference type="SUPFAM" id="SSF63380">
    <property type="entry name" value="Riboflavin synthase domain-like"/>
    <property type="match status" value="1"/>
</dbReference>
<sequence>MSKLSNIPQPPGVPFLGNLFDIDMELPLQSLYDLGAKHGEIYRMKFPGHTFIIACSYDMVNEFCDEKRFPKTIFALKEMRHAMHDGLFTAIDGETEPAWAIAHRILVPAFGPSSLRMMYDGMYDIASQLALKWARYGGEAITVTDDFTRLTLDTIALCSMDFRFNSYYKEGVHPFVEAMGDFLTESGDRARRLPIPSFFYRGKDKKFFGDIEVMRRTANEILQERKKEKNLDTRKDLLSAMLNGVDPKTGKKMTEESILDNLITFLIAGHETTSGMLSFALYHLMKDPDCYRKAQQEVDSVCGKTPIRFDQLNKLGYISAVLRETLRLTPPLPVFNVAPKKDEIVGGQYVIKEGELVIVLIGASQMDPKVFGADVGVFKPERMLDENFNKLNKEFPNAWKPFGNGTRGCIGRPFAWQEALLVLAMLLQNFDFEFDDPSYTLTLKQTLTVKPANFKVKAIPRDGLRAFEMQNRLAGMSVSTKTTSGAAANGTAAPVSGGTGKPMKIFYGSNSGTCQSMAERLAADAFSHGFSATTVDCVDNATAQLPKDEPVVIITASYEGQPPDNAAKFVPWLEGLKEDSKELKDVNYAVFGCGHHDWSATFHRIPKLVDYTIDKHGGNRVAALGLTDVAQGNEMTDFEAWEDNILWPALMEKYGAEAPQGPSLSVEVSTPRKSTLRQDVKEAAVVSTSVLTSEDALIKKKHIEIELPSDMTYKAGDYLAVLPVNPPDQVHRVMRHFHLPRDAHLTISSKAVTSLPSDGPMPAVDIFGSYVELAQAATKRDIQTLIDAAKDEKTKTKLAALATDEEYASTIIASRLSVLDLLESNPDIKLPISAFLRMLPPMRVRQYSIGSSPVWSKNRVILTYTVLDEPRIGTDGKRHVGVATNYMSTLQAGDVVHVAVRPSHAAFHLPADAGRTSMVMIAAGTGVAPFRGFIQERAGMKGAGRKIAPATLYFGCRQPGQDDLYRSDLDNWESSGVVNVRRTFSRQVEASEGHKYVQDRLWQERKEIMSLWDQGAMIYICGGRAMGESAKEMMIEILYDAKKEKGEETSKEEVAKWFEGLKNTRYAVDIFD</sequence>
<dbReference type="InterPro" id="IPR039261">
    <property type="entry name" value="FNR_nucleotide-bd"/>
</dbReference>
<dbReference type="CDD" id="cd11068">
    <property type="entry name" value="CYP120A1"/>
    <property type="match status" value="1"/>
</dbReference>
<feature type="binding site" description="axial binding residue" evidence="17">
    <location>
        <position position="409"/>
    </location>
    <ligand>
        <name>heme</name>
        <dbReference type="ChEBI" id="CHEBI:30413"/>
    </ligand>
    <ligandPart>
        <name>Fe</name>
        <dbReference type="ChEBI" id="CHEBI:18248"/>
    </ligandPart>
</feature>
<dbReference type="GO" id="GO:0005506">
    <property type="term" value="F:iron ion binding"/>
    <property type="evidence" value="ECO:0007669"/>
    <property type="project" value="UniProtKB-UniRule"/>
</dbReference>
<protein>
    <recommendedName>
        <fullName evidence="16">Bifunctional cytochrome P450/NADPH--P450 reductase</fullName>
    </recommendedName>
    <domain>
        <recommendedName>
            <fullName evidence="16">Cytochrome P450</fullName>
            <ecNumber evidence="16">1.14.14.1</ecNumber>
        </recommendedName>
    </domain>
    <domain>
        <recommendedName>
            <fullName evidence="16">NADPH--cytochrome P450 reductase</fullName>
            <ecNumber evidence="16">1.6.2.4</ecNumber>
        </recommendedName>
    </domain>
</protein>